<dbReference type="InterPro" id="IPR005174">
    <property type="entry name" value="KIB1-4_b-propeller"/>
</dbReference>
<dbReference type="InterPro" id="IPR051304">
    <property type="entry name" value="SCF_F-box_domain"/>
</dbReference>
<dbReference type="Proteomes" id="UP001558713">
    <property type="component" value="Unassembled WGS sequence"/>
</dbReference>
<evidence type="ECO:0000259" key="2">
    <source>
        <dbReference type="Pfam" id="PF03478"/>
    </source>
</evidence>
<proteinExistence type="predicted"/>
<keyword evidence="4" id="KW-1185">Reference proteome</keyword>
<protein>
    <submittedName>
        <fullName evidence="3">F-box/kelch-repeat protein</fullName>
    </submittedName>
</protein>
<evidence type="ECO:0000313" key="4">
    <source>
        <dbReference type="Proteomes" id="UP001558713"/>
    </source>
</evidence>
<dbReference type="EMBL" id="JBANAX010000128">
    <property type="protein sequence ID" value="KAL1221453.1"/>
    <property type="molecule type" value="Genomic_DNA"/>
</dbReference>
<feature type="domain" description="KIB1-4 beta-propeller" evidence="2">
    <location>
        <begin position="142"/>
        <end position="372"/>
    </location>
</feature>
<evidence type="ECO:0000313" key="3">
    <source>
        <dbReference type="EMBL" id="KAL1221453.1"/>
    </source>
</evidence>
<dbReference type="PANTHER" id="PTHR47123:SF24">
    <property type="entry name" value="LOW PROTEIN: F-BOX_KELCH-REPEAT PROTEIN"/>
    <property type="match status" value="1"/>
</dbReference>
<feature type="domain" description="F-box" evidence="1">
    <location>
        <begin position="48"/>
        <end position="82"/>
    </location>
</feature>
<accession>A0ABD1BW52</accession>
<dbReference type="SUPFAM" id="SSF81383">
    <property type="entry name" value="F-box domain"/>
    <property type="match status" value="1"/>
</dbReference>
<dbReference type="PANTHER" id="PTHR47123">
    <property type="entry name" value="F-BOX PROTEIN SKIP23"/>
    <property type="match status" value="1"/>
</dbReference>
<comment type="caution">
    <text evidence="3">The sequence shown here is derived from an EMBL/GenBank/DDBJ whole genome shotgun (WGS) entry which is preliminary data.</text>
</comment>
<reference evidence="3 4" key="1">
    <citation type="submission" date="2024-04" db="EMBL/GenBank/DDBJ databases">
        <title>Genome assembly C_amara_ONT_v2.</title>
        <authorList>
            <person name="Yant L."/>
            <person name="Moore C."/>
            <person name="Slenker M."/>
        </authorList>
    </citation>
    <scope>NUCLEOTIDE SEQUENCE [LARGE SCALE GENOMIC DNA]</scope>
    <source>
        <tissue evidence="3">Leaf</tissue>
    </source>
</reference>
<sequence>MAEPETEKNTSFMSLLDCSLLTVSVSKLHLSPSPSTATKEFKLSMPDWSLLPEELLNLISTSLENCFDVVHARSVCRSWRSTFPFPSCLLRPSYTLPTFVGYQSKDFCTLEKVPLFLFRVRAPEAASTIEYFLGGLGRDESDDHTELPSPIQCSVKVKIPGSDPTLMNMHDCQILPLGHQYRMIGCTSKDYRGVAVLPLNKDGSGKEFIVLLNYYKVLLVLRSTEMRWIRLPRLSSGTCSEIGTFRGKFYIAFLGQDIFIFDPYTLEVTPVRPLELLNCGSCIDLVPSGNDELFLVERIIPRTGDILYLTRLALRVNRLDEEAGKWVVVSEIGDRVLFINEMGNFSCSAKELPDDCGVNGNSILFTNRPGKLTFAYKYGVHTGNAEDDINCWRHSRDKHVTILNTSPMVAFRVER</sequence>
<dbReference type="Pfam" id="PF00646">
    <property type="entry name" value="F-box"/>
    <property type="match status" value="1"/>
</dbReference>
<evidence type="ECO:0000259" key="1">
    <source>
        <dbReference type="Pfam" id="PF00646"/>
    </source>
</evidence>
<name>A0ABD1BW52_CARAN</name>
<dbReference type="AlphaFoldDB" id="A0ABD1BW52"/>
<dbReference type="InterPro" id="IPR036047">
    <property type="entry name" value="F-box-like_dom_sf"/>
</dbReference>
<gene>
    <name evidence="3" type="ORF">V5N11_033287</name>
</gene>
<organism evidence="3 4">
    <name type="scientific">Cardamine amara subsp. amara</name>
    <dbReference type="NCBI Taxonomy" id="228776"/>
    <lineage>
        <taxon>Eukaryota</taxon>
        <taxon>Viridiplantae</taxon>
        <taxon>Streptophyta</taxon>
        <taxon>Embryophyta</taxon>
        <taxon>Tracheophyta</taxon>
        <taxon>Spermatophyta</taxon>
        <taxon>Magnoliopsida</taxon>
        <taxon>eudicotyledons</taxon>
        <taxon>Gunneridae</taxon>
        <taxon>Pentapetalae</taxon>
        <taxon>rosids</taxon>
        <taxon>malvids</taxon>
        <taxon>Brassicales</taxon>
        <taxon>Brassicaceae</taxon>
        <taxon>Cardamineae</taxon>
        <taxon>Cardamine</taxon>
    </lineage>
</organism>
<dbReference type="InterPro" id="IPR001810">
    <property type="entry name" value="F-box_dom"/>
</dbReference>
<dbReference type="Gene3D" id="1.20.1280.50">
    <property type="match status" value="1"/>
</dbReference>
<dbReference type="Pfam" id="PF03478">
    <property type="entry name" value="Beta-prop_KIB1-4"/>
    <property type="match status" value="1"/>
</dbReference>